<sequence length="326" mass="34968">MESLLSGCEGIARSLGLAFNPRKCATLHVGVGGSALRTVFRLAGEDLPVMGEGDAYAHLGIPTGLRVEQTPYGDIGDLVADLEAVNASLLAPWQKIETVAVFLLPRLDFVLRGGAVRKAPLGEVDRALKRMVKGWLNLPQRASAEVVFIPPSRGGCGLPPLADLADVTAVAHAFRLLNAGDPVVARVARSALDSAVRSKIRREPTEDDIAAFLSGSLEGEFGRPSSSRVTFWSRIRSAALRSAGRLGFRRRWDATRGELALECRARGGRRVIVPPSARRQAVGRLRAAVSEHYSSVLAAKPDQGKVFDAASRHGASNCFMRNGKYL</sequence>
<organism evidence="1 2">
    <name type="scientific">Heterotrigona itama</name>
    <dbReference type="NCBI Taxonomy" id="395501"/>
    <lineage>
        <taxon>Eukaryota</taxon>
        <taxon>Metazoa</taxon>
        <taxon>Ecdysozoa</taxon>
        <taxon>Arthropoda</taxon>
        <taxon>Hexapoda</taxon>
        <taxon>Insecta</taxon>
        <taxon>Pterygota</taxon>
        <taxon>Neoptera</taxon>
        <taxon>Endopterygota</taxon>
        <taxon>Hymenoptera</taxon>
        <taxon>Apocrita</taxon>
        <taxon>Aculeata</taxon>
        <taxon>Apoidea</taxon>
        <taxon>Anthophila</taxon>
        <taxon>Apidae</taxon>
        <taxon>Heterotrigona</taxon>
    </lineage>
</organism>
<gene>
    <name evidence="1" type="ORF">MHI_LOCUS301268</name>
</gene>
<accession>A0A6V7H394</accession>
<dbReference type="AlphaFoldDB" id="A0A6V7H394"/>
<protein>
    <recommendedName>
        <fullName evidence="3">Reverse transcriptase domain-containing protein</fullName>
    </recommendedName>
</protein>
<evidence type="ECO:0000313" key="2">
    <source>
        <dbReference type="Proteomes" id="UP000752696"/>
    </source>
</evidence>
<evidence type="ECO:0008006" key="3">
    <source>
        <dbReference type="Google" id="ProtNLM"/>
    </source>
</evidence>
<name>A0A6V7H394_9HYME</name>
<dbReference type="EMBL" id="CAJDYZ010005444">
    <property type="protein sequence ID" value="CAD1472494.1"/>
    <property type="molecule type" value="Genomic_DNA"/>
</dbReference>
<feature type="non-terminal residue" evidence="1">
    <location>
        <position position="326"/>
    </location>
</feature>
<keyword evidence="2" id="KW-1185">Reference proteome</keyword>
<dbReference type="OrthoDB" id="7614773at2759"/>
<dbReference type="Proteomes" id="UP000752696">
    <property type="component" value="Unassembled WGS sequence"/>
</dbReference>
<comment type="caution">
    <text evidence="1">The sequence shown here is derived from an EMBL/GenBank/DDBJ whole genome shotgun (WGS) entry which is preliminary data.</text>
</comment>
<proteinExistence type="predicted"/>
<reference evidence="1" key="1">
    <citation type="submission" date="2020-07" db="EMBL/GenBank/DDBJ databases">
        <authorList>
            <person name="Nazaruddin N."/>
        </authorList>
    </citation>
    <scope>NUCLEOTIDE SEQUENCE</scope>
</reference>
<evidence type="ECO:0000313" key="1">
    <source>
        <dbReference type="EMBL" id="CAD1472494.1"/>
    </source>
</evidence>